<protein>
    <submittedName>
        <fullName evidence="1">Uncharacterized protein</fullName>
    </submittedName>
</protein>
<evidence type="ECO:0000313" key="1">
    <source>
        <dbReference type="EMBL" id="KAJ1118614.1"/>
    </source>
</evidence>
<dbReference type="AlphaFoldDB" id="A0AAV7NUF1"/>
<gene>
    <name evidence="1" type="ORF">NDU88_006804</name>
</gene>
<dbReference type="EMBL" id="JANPWB010000012">
    <property type="protein sequence ID" value="KAJ1118614.1"/>
    <property type="molecule type" value="Genomic_DNA"/>
</dbReference>
<keyword evidence="2" id="KW-1185">Reference proteome</keyword>
<sequence length="131" mass="14137">MHEWLPAAVASSPAARAVRAHLEPFGMVPLCSWCNSLAWRNLLGPLAASRSVGGFGLARGGEFPSGILLVPRGHTTVRSLSMPPQKQKYAERSSCATINVYGALFTRYRRTAGSAPKYKAELLEEQEPPSA</sequence>
<name>A0AAV7NUF1_PLEWA</name>
<proteinExistence type="predicted"/>
<reference evidence="1" key="1">
    <citation type="journal article" date="2022" name="bioRxiv">
        <title>Sequencing and chromosome-scale assembly of the giantPleurodeles waltlgenome.</title>
        <authorList>
            <person name="Brown T."/>
            <person name="Elewa A."/>
            <person name="Iarovenko S."/>
            <person name="Subramanian E."/>
            <person name="Araus A.J."/>
            <person name="Petzold A."/>
            <person name="Susuki M."/>
            <person name="Suzuki K.-i.T."/>
            <person name="Hayashi T."/>
            <person name="Toyoda A."/>
            <person name="Oliveira C."/>
            <person name="Osipova E."/>
            <person name="Leigh N.D."/>
            <person name="Simon A."/>
            <person name="Yun M.H."/>
        </authorList>
    </citation>
    <scope>NUCLEOTIDE SEQUENCE</scope>
    <source>
        <strain evidence="1">20211129_DDA</strain>
        <tissue evidence="1">Liver</tissue>
    </source>
</reference>
<dbReference type="Proteomes" id="UP001066276">
    <property type="component" value="Chromosome 8"/>
</dbReference>
<comment type="caution">
    <text evidence="1">The sequence shown here is derived from an EMBL/GenBank/DDBJ whole genome shotgun (WGS) entry which is preliminary data.</text>
</comment>
<organism evidence="1 2">
    <name type="scientific">Pleurodeles waltl</name>
    <name type="common">Iberian ribbed newt</name>
    <dbReference type="NCBI Taxonomy" id="8319"/>
    <lineage>
        <taxon>Eukaryota</taxon>
        <taxon>Metazoa</taxon>
        <taxon>Chordata</taxon>
        <taxon>Craniata</taxon>
        <taxon>Vertebrata</taxon>
        <taxon>Euteleostomi</taxon>
        <taxon>Amphibia</taxon>
        <taxon>Batrachia</taxon>
        <taxon>Caudata</taxon>
        <taxon>Salamandroidea</taxon>
        <taxon>Salamandridae</taxon>
        <taxon>Pleurodelinae</taxon>
        <taxon>Pleurodeles</taxon>
    </lineage>
</organism>
<accession>A0AAV7NUF1</accession>
<evidence type="ECO:0000313" key="2">
    <source>
        <dbReference type="Proteomes" id="UP001066276"/>
    </source>
</evidence>